<dbReference type="SMART" id="SM00235">
    <property type="entry name" value="ZnMc"/>
    <property type="match status" value="1"/>
</dbReference>
<keyword evidence="2" id="KW-0479">Metal-binding</keyword>
<dbReference type="PANTHER" id="PTHR10201:SF323">
    <property type="entry name" value="MATRIX METALLOPROTEINASE-21"/>
    <property type="match status" value="1"/>
</dbReference>
<dbReference type="SUPFAM" id="SSF89372">
    <property type="entry name" value="Fucose-specific lectin"/>
    <property type="match status" value="2"/>
</dbReference>
<dbReference type="CDD" id="cd22954">
    <property type="entry name" value="PLL_lectin"/>
    <property type="match status" value="1"/>
</dbReference>
<dbReference type="RefSeq" id="WP_150946005.1">
    <property type="nucleotide sequence ID" value="NZ_VZRB01000004.1"/>
</dbReference>
<dbReference type="PRINTS" id="PR00138">
    <property type="entry name" value="MATRIXIN"/>
</dbReference>
<evidence type="ECO:0000256" key="4">
    <source>
        <dbReference type="ARBA" id="ARBA00022833"/>
    </source>
</evidence>
<dbReference type="Gene3D" id="2.120.10.70">
    <property type="entry name" value="Fucose-specific lectin"/>
    <property type="match status" value="2"/>
</dbReference>
<dbReference type="Proteomes" id="UP000442707">
    <property type="component" value="Unassembled WGS sequence"/>
</dbReference>
<feature type="domain" description="Peptidase metallopeptidase" evidence="6">
    <location>
        <begin position="98"/>
        <end position="264"/>
    </location>
</feature>
<evidence type="ECO:0000313" key="7">
    <source>
        <dbReference type="EMBL" id="KAB1148738.1"/>
    </source>
</evidence>
<dbReference type="InterPro" id="IPR036365">
    <property type="entry name" value="PGBD-like_sf"/>
</dbReference>
<dbReference type="Pfam" id="PF26607">
    <property type="entry name" value="DUF8189"/>
    <property type="match status" value="2"/>
</dbReference>
<gene>
    <name evidence="7" type="ORF">F7R91_08130</name>
</gene>
<dbReference type="GO" id="GO:0031012">
    <property type="term" value="C:extracellular matrix"/>
    <property type="evidence" value="ECO:0007669"/>
    <property type="project" value="InterPro"/>
</dbReference>
<protein>
    <submittedName>
        <fullName evidence="7">Matrilysin family metalloendoprotease</fullName>
    </submittedName>
</protein>
<dbReference type="InterPro" id="IPR021190">
    <property type="entry name" value="Pept_M10A"/>
</dbReference>
<dbReference type="SUPFAM" id="SSF55486">
    <property type="entry name" value="Metalloproteases ('zincins'), catalytic domain"/>
    <property type="match status" value="1"/>
</dbReference>
<keyword evidence="3" id="KW-0378">Hydrolase</keyword>
<dbReference type="Pfam" id="PF01471">
    <property type="entry name" value="PG_binding_1"/>
    <property type="match status" value="1"/>
</dbReference>
<evidence type="ECO:0000259" key="6">
    <source>
        <dbReference type="SMART" id="SM00235"/>
    </source>
</evidence>
<dbReference type="GO" id="GO:0004222">
    <property type="term" value="F:metalloendopeptidase activity"/>
    <property type="evidence" value="ECO:0007669"/>
    <property type="project" value="InterPro"/>
</dbReference>
<dbReference type="GO" id="GO:0006508">
    <property type="term" value="P:proteolysis"/>
    <property type="evidence" value="ECO:0007669"/>
    <property type="project" value="UniProtKB-KW"/>
</dbReference>
<dbReference type="PANTHER" id="PTHR10201">
    <property type="entry name" value="MATRIX METALLOPROTEINASE"/>
    <property type="match status" value="1"/>
</dbReference>
<name>A0A6H9V7H4_9ACTN</name>
<keyword evidence="4" id="KW-0862">Zinc</keyword>
<evidence type="ECO:0000256" key="2">
    <source>
        <dbReference type="ARBA" id="ARBA00022723"/>
    </source>
</evidence>
<dbReference type="InterPro" id="IPR058502">
    <property type="entry name" value="PLL-like_beta-prop"/>
</dbReference>
<evidence type="ECO:0000256" key="3">
    <source>
        <dbReference type="ARBA" id="ARBA00022801"/>
    </source>
</evidence>
<dbReference type="Gene3D" id="3.40.390.10">
    <property type="entry name" value="Collagenase (Catalytic Domain)"/>
    <property type="match status" value="1"/>
</dbReference>
<dbReference type="InterPro" id="IPR024079">
    <property type="entry name" value="MetalloPept_cat_dom_sf"/>
</dbReference>
<dbReference type="InterPro" id="IPR006026">
    <property type="entry name" value="Peptidase_Metallo"/>
</dbReference>
<keyword evidence="1 7" id="KW-0645">Protease</keyword>
<keyword evidence="5" id="KW-0482">Metalloprotease</keyword>
<comment type="caution">
    <text evidence="7">The sequence shown here is derived from an EMBL/GenBank/DDBJ whole genome shotgun (WGS) entry which is preliminary data.</text>
</comment>
<evidence type="ECO:0000256" key="1">
    <source>
        <dbReference type="ARBA" id="ARBA00022670"/>
    </source>
</evidence>
<proteinExistence type="predicted"/>
<dbReference type="AlphaFoldDB" id="A0A6H9V7H4"/>
<organism evidence="7 8">
    <name type="scientific">Streptomyces luteolifulvus</name>
    <dbReference type="NCBI Taxonomy" id="2615112"/>
    <lineage>
        <taxon>Bacteria</taxon>
        <taxon>Bacillati</taxon>
        <taxon>Actinomycetota</taxon>
        <taxon>Actinomycetes</taxon>
        <taxon>Kitasatosporales</taxon>
        <taxon>Streptomycetaceae</taxon>
        <taxon>Streptomyces</taxon>
    </lineage>
</organism>
<dbReference type="GO" id="GO:0008270">
    <property type="term" value="F:zinc ion binding"/>
    <property type="evidence" value="ECO:0007669"/>
    <property type="project" value="InterPro"/>
</dbReference>
<dbReference type="EMBL" id="VZRB01000004">
    <property type="protein sequence ID" value="KAB1148738.1"/>
    <property type="molecule type" value="Genomic_DNA"/>
</dbReference>
<keyword evidence="8" id="KW-1185">Reference proteome</keyword>
<evidence type="ECO:0000313" key="8">
    <source>
        <dbReference type="Proteomes" id="UP000442707"/>
    </source>
</evidence>
<evidence type="ECO:0000256" key="5">
    <source>
        <dbReference type="ARBA" id="ARBA00023049"/>
    </source>
</evidence>
<reference evidence="7 8" key="1">
    <citation type="submission" date="2019-09" db="EMBL/GenBank/DDBJ databases">
        <title>Screening of Novel Bioactive Compounds from Soil-Associated.</title>
        <authorList>
            <person name="Zhao S."/>
        </authorList>
    </citation>
    <scope>NUCLEOTIDE SEQUENCE [LARGE SCALE GENOMIC DNA]</scope>
    <source>
        <strain evidence="7 8">HIT-DPA4</strain>
    </source>
</reference>
<accession>A0A6H9V7H4</accession>
<dbReference type="InterPro" id="IPR002477">
    <property type="entry name" value="Peptidoglycan-bd-like"/>
</dbReference>
<dbReference type="SUPFAM" id="SSF47090">
    <property type="entry name" value="PGBD-like"/>
    <property type="match status" value="1"/>
</dbReference>
<sequence>MAQAAVIAFPEVAKLPTVEVGERADGLEAVQGYLSRFGYLPDSHTTSAVDATTSRALKKYQEFNGIPATGAFDEHTRTLMTQPRCGMADLRDGVEFATTCGWTRRTLTFAFDTGTGDVAGNQEFDAVRNAFRSWASVVGFTFNEVAPSQNPDILVGWRPANDPDHSMVGGILAHADFPPGCGVVTNGSLPKPLHFDDTEHMWSIGAAVGAFDVETVALHELGHLLGLGHSSVAGAVMAPSVGPNSTKTTLTQDDIDGVRNLYAPSAWSGWESLGGVITSNIATCVNADGRLEFFARGTDGAVWHQWQTAPSNGWSGWESLGGVITSDIATCVNSDGRMEFFARGTDNAVWHQWQTAPSNGWSGWESLGGVITSNIATCVNADGRLEFFARGTDGAVWHQWQTAPSDDWSGWESLGGVITSDIATCLNSDGRMEFFARGTDGAVWHQWQTAPSDDWSGWESLGGVITSNIAVELNSDGRMEFFARGTDGAVWHQWQTAPSDDWSGWESLGGVITSDIAVGRNRDGRLEFFARGTDGAVWHQWQTAPSNGWSGWESLGGVITSNIAVDVNSDGRMEFFARGTDNAVWHQWRTQV</sequence>